<feature type="transmembrane region" description="Helical" evidence="1">
    <location>
        <begin position="12"/>
        <end position="32"/>
    </location>
</feature>
<evidence type="ECO:0000256" key="1">
    <source>
        <dbReference type="SAM" id="Phobius"/>
    </source>
</evidence>
<evidence type="ECO:0000313" key="2">
    <source>
        <dbReference type="EMBL" id="MBC5630470.1"/>
    </source>
</evidence>
<keyword evidence="1" id="KW-0472">Membrane</keyword>
<accession>A0ABR7DH66</accession>
<comment type="caution">
    <text evidence="2">The sequence shown here is derived from an EMBL/GenBank/DDBJ whole genome shotgun (WGS) entry which is preliminary data.</text>
</comment>
<name>A0ABR7DH66_9CLOT</name>
<protein>
    <submittedName>
        <fullName evidence="2">Uncharacterized protein</fullName>
    </submittedName>
</protein>
<reference evidence="2 3" key="1">
    <citation type="submission" date="2020-08" db="EMBL/GenBank/DDBJ databases">
        <title>Genome public.</title>
        <authorList>
            <person name="Liu C."/>
            <person name="Sun Q."/>
        </authorList>
    </citation>
    <scope>NUCLEOTIDE SEQUENCE [LARGE SCALE GENOMIC DNA]</scope>
    <source>
        <strain evidence="2 3">NSJ-6</strain>
    </source>
</reference>
<keyword evidence="1" id="KW-1133">Transmembrane helix</keyword>
<organism evidence="2 3">
    <name type="scientific">Clostridium hominis</name>
    <dbReference type="NCBI Taxonomy" id="2763036"/>
    <lineage>
        <taxon>Bacteria</taxon>
        <taxon>Bacillati</taxon>
        <taxon>Bacillota</taxon>
        <taxon>Clostridia</taxon>
        <taxon>Eubacteriales</taxon>
        <taxon>Clostridiaceae</taxon>
        <taxon>Clostridium</taxon>
    </lineage>
</organism>
<proteinExistence type="predicted"/>
<evidence type="ECO:0000313" key="3">
    <source>
        <dbReference type="Proteomes" id="UP000596929"/>
    </source>
</evidence>
<keyword evidence="3" id="KW-1185">Reference proteome</keyword>
<sequence length="70" mass="7442">MWGKLILKEKDYEILTKGIASGVGIGILIGVIVGEVILLFSLGGVIGIIISSIFIALNNRKSKEVSDSKI</sequence>
<dbReference type="Proteomes" id="UP000596929">
    <property type="component" value="Unassembled WGS sequence"/>
</dbReference>
<dbReference type="EMBL" id="JACOOO010000038">
    <property type="protein sequence ID" value="MBC5630470.1"/>
    <property type="molecule type" value="Genomic_DNA"/>
</dbReference>
<dbReference type="RefSeq" id="WP_032118350.1">
    <property type="nucleotide sequence ID" value="NZ_JACOOO010000038.1"/>
</dbReference>
<feature type="transmembrane region" description="Helical" evidence="1">
    <location>
        <begin position="38"/>
        <end position="57"/>
    </location>
</feature>
<gene>
    <name evidence="2" type="ORF">H8S20_16545</name>
</gene>
<keyword evidence="1" id="KW-0812">Transmembrane</keyword>